<protein>
    <submittedName>
        <fullName evidence="1">Uncharacterized protein</fullName>
    </submittedName>
</protein>
<dbReference type="SUPFAM" id="SSF51161">
    <property type="entry name" value="Trimeric LpxA-like enzymes"/>
    <property type="match status" value="1"/>
</dbReference>
<dbReference type="AlphaFoldDB" id="A0A6C0BGX0"/>
<evidence type="ECO:0000313" key="1">
    <source>
        <dbReference type="EMBL" id="QHS90648.1"/>
    </source>
</evidence>
<dbReference type="EMBL" id="MN739142">
    <property type="protein sequence ID" value="QHS90648.1"/>
    <property type="molecule type" value="Genomic_DNA"/>
</dbReference>
<proteinExistence type="predicted"/>
<organism evidence="1">
    <name type="scientific">viral metagenome</name>
    <dbReference type="NCBI Taxonomy" id="1070528"/>
    <lineage>
        <taxon>unclassified sequences</taxon>
        <taxon>metagenomes</taxon>
        <taxon>organismal metagenomes</taxon>
    </lineage>
</organism>
<accession>A0A6C0BGX0</accession>
<dbReference type="Gene3D" id="2.160.10.10">
    <property type="entry name" value="Hexapeptide repeat proteins"/>
    <property type="match status" value="1"/>
</dbReference>
<reference evidence="1" key="1">
    <citation type="journal article" date="2020" name="Nature">
        <title>Giant virus diversity and host interactions through global metagenomics.</title>
        <authorList>
            <person name="Schulz F."/>
            <person name="Roux S."/>
            <person name="Paez-Espino D."/>
            <person name="Jungbluth S."/>
            <person name="Walsh D.A."/>
            <person name="Denef V.J."/>
            <person name="McMahon K.D."/>
            <person name="Konstantinidis K.T."/>
            <person name="Eloe-Fadrosh E.A."/>
            <person name="Kyrpides N.C."/>
            <person name="Woyke T."/>
        </authorList>
    </citation>
    <scope>NUCLEOTIDE SEQUENCE</scope>
    <source>
        <strain evidence="1">GVMAG-M-3300010354-11</strain>
    </source>
</reference>
<sequence length="416" mass="44163">MSSTSFLGSNNIHILHLGYNNGYVGINTSNPESFLDVAGNATMRSNLTVYQYATFCNDMDLNGTLSVSKNASFESNVTILGQLTVSNVTYVTSNITVYQSEIVHSNLTVNTNATVNCNLQVNSNSHLYGNAYLYNSIFTLSNYGSSFISTSNNYIGIGTYDPSFTLDVNGSINATGYCNLLLDSYTSASTSNAPTAFALSNAYGVAVAASNNAFGTWSMSNNKIYVLSSNVGIGTSNATESLSVQGAISLSNYGKVVLYTSNNQLGVGRSNPRASFDITGGNIISKNLQKLTKSADNASNVTITVSWDNSYSASNQYFVVADAIQQISNGTDAGFRVQRLAIGISNQSLSYVKAADAYGDISAYSSLDVSIAASTSNSVTLQSATNWVTSGDLQHTFTVDVLHYPSSSNIGDLWLN</sequence>
<name>A0A6C0BGX0_9ZZZZ</name>
<dbReference type="InterPro" id="IPR011004">
    <property type="entry name" value="Trimer_LpxA-like_sf"/>
</dbReference>